<dbReference type="GO" id="GO:0055085">
    <property type="term" value="P:transmembrane transport"/>
    <property type="evidence" value="ECO:0007669"/>
    <property type="project" value="TreeGrafter"/>
</dbReference>
<dbReference type="RefSeq" id="WP_087107301.1">
    <property type="nucleotide sequence ID" value="NZ_CBCSCN010000001.1"/>
</dbReference>
<dbReference type="PANTHER" id="PTHR21716">
    <property type="entry name" value="TRANSMEMBRANE PROTEIN"/>
    <property type="match status" value="1"/>
</dbReference>
<reference evidence="7 8" key="1">
    <citation type="submission" date="2017-03" db="EMBL/GenBank/DDBJ databases">
        <authorList>
            <person name="Afonso C.L."/>
            <person name="Miller P.J."/>
            <person name="Scott M.A."/>
            <person name="Spackman E."/>
            <person name="Goraichik I."/>
            <person name="Dimitrov K.M."/>
            <person name="Suarez D.L."/>
            <person name="Swayne D.E."/>
        </authorList>
    </citation>
    <scope>NUCLEOTIDE SEQUENCE [LARGE SCALE GENOMIC DNA]</scope>
    <source>
        <strain evidence="7">SB41UT1</strain>
    </source>
</reference>
<proteinExistence type="inferred from homology"/>
<keyword evidence="5 6" id="KW-0472">Membrane</keyword>
<dbReference type="Proteomes" id="UP000196573">
    <property type="component" value="Unassembled WGS sequence"/>
</dbReference>
<evidence type="ECO:0000256" key="5">
    <source>
        <dbReference type="ARBA" id="ARBA00023136"/>
    </source>
</evidence>
<comment type="subcellular location">
    <subcellularLocation>
        <location evidence="1">Membrane</location>
        <topology evidence="1">Multi-pass membrane protein</topology>
    </subcellularLocation>
</comment>
<evidence type="ECO:0000256" key="2">
    <source>
        <dbReference type="ARBA" id="ARBA00009773"/>
    </source>
</evidence>
<feature type="transmembrane region" description="Helical" evidence="6">
    <location>
        <begin position="196"/>
        <end position="216"/>
    </location>
</feature>
<organism evidence="7 8">
    <name type="scientific">Parendozoicomonas haliclonae</name>
    <dbReference type="NCBI Taxonomy" id="1960125"/>
    <lineage>
        <taxon>Bacteria</taxon>
        <taxon>Pseudomonadati</taxon>
        <taxon>Pseudomonadota</taxon>
        <taxon>Gammaproteobacteria</taxon>
        <taxon>Oceanospirillales</taxon>
        <taxon>Endozoicomonadaceae</taxon>
        <taxon>Parendozoicomonas</taxon>
    </lineage>
</organism>
<dbReference type="AlphaFoldDB" id="A0A1X7AIB7"/>
<feature type="transmembrane region" description="Helical" evidence="6">
    <location>
        <begin position="222"/>
        <end position="253"/>
    </location>
</feature>
<feature type="transmembrane region" description="Helical" evidence="6">
    <location>
        <begin position="16"/>
        <end position="46"/>
    </location>
</feature>
<evidence type="ECO:0000256" key="1">
    <source>
        <dbReference type="ARBA" id="ARBA00004141"/>
    </source>
</evidence>
<dbReference type="InterPro" id="IPR002549">
    <property type="entry name" value="AI-2E-like"/>
</dbReference>
<keyword evidence="4 6" id="KW-1133">Transmembrane helix</keyword>
<comment type="similarity">
    <text evidence="2">Belongs to the autoinducer-2 exporter (AI-2E) (TC 2.A.86) family.</text>
</comment>
<evidence type="ECO:0000256" key="6">
    <source>
        <dbReference type="SAM" id="Phobius"/>
    </source>
</evidence>
<feature type="transmembrane region" description="Helical" evidence="6">
    <location>
        <begin position="139"/>
        <end position="162"/>
    </location>
</feature>
<dbReference type="GO" id="GO:0016020">
    <property type="term" value="C:membrane"/>
    <property type="evidence" value="ECO:0007669"/>
    <property type="project" value="UniProtKB-SubCell"/>
</dbReference>
<feature type="transmembrane region" description="Helical" evidence="6">
    <location>
        <begin position="58"/>
        <end position="79"/>
    </location>
</feature>
<evidence type="ECO:0000256" key="4">
    <source>
        <dbReference type="ARBA" id="ARBA00022989"/>
    </source>
</evidence>
<evidence type="ECO:0000313" key="7">
    <source>
        <dbReference type="EMBL" id="SMA38532.1"/>
    </source>
</evidence>
<evidence type="ECO:0000256" key="3">
    <source>
        <dbReference type="ARBA" id="ARBA00022692"/>
    </source>
</evidence>
<dbReference type="Pfam" id="PF01594">
    <property type="entry name" value="AI-2E_transport"/>
    <property type="match status" value="1"/>
</dbReference>
<name>A0A1X7AIB7_9GAMM</name>
<dbReference type="EMBL" id="FWPT01000002">
    <property type="protein sequence ID" value="SMA38532.1"/>
    <property type="molecule type" value="Genomic_DNA"/>
</dbReference>
<accession>A0A1X7AIB7</accession>
<feature type="transmembrane region" description="Helical" evidence="6">
    <location>
        <begin position="298"/>
        <end position="320"/>
    </location>
</feature>
<keyword evidence="3 6" id="KW-0812">Transmembrane</keyword>
<protein>
    <submittedName>
        <fullName evidence="7">AI-2 transport protein TqsA</fullName>
    </submittedName>
</protein>
<dbReference type="PANTHER" id="PTHR21716:SF64">
    <property type="entry name" value="AI-2 TRANSPORT PROTEIN TQSA"/>
    <property type="match status" value="1"/>
</dbReference>
<gene>
    <name evidence="7" type="primary">tqsA</name>
    <name evidence="7" type="ORF">EHSB41UT_00885</name>
</gene>
<dbReference type="OrthoDB" id="9799225at2"/>
<feature type="transmembrane region" description="Helical" evidence="6">
    <location>
        <begin position="260"/>
        <end position="278"/>
    </location>
</feature>
<keyword evidence="8" id="KW-1185">Reference proteome</keyword>
<evidence type="ECO:0000313" key="8">
    <source>
        <dbReference type="Proteomes" id="UP000196573"/>
    </source>
</evidence>
<sequence length="344" mass="37060">MPGIETTGVRQALQGFAALIIIMTGIKLGSTLIIPLLLSALLTLLANPVVSFLHRFRVPRIIGIVITLVGFLVFAMFFLGNVVSTVKEFTAALPGYLEQLMGTLAETQAYLASKGIPVDLHSATESFDTTAMIGPLTDMIGTVGTTMSFTLLILIATVFMLLETPLLPGKLRTALSSPDHELQSIRRFLRSFNRYVALKTLISLVTGLLVGTMLWAKGVNFYVLWGLVAFLLNFIPSVGSIVAAIPGVLMALLQFGFGDAMLIMTGYLAINVTIGNVIEPNVMGHGLGLSPLVVLLSLIFWGWLLGPVGMLLAVPLTMFIKIMMESSERWHDAAILLGPDGRES</sequence>